<dbReference type="AlphaFoldDB" id="A0A2G7T109"/>
<dbReference type="SUPFAM" id="SSF81606">
    <property type="entry name" value="PP2C-like"/>
    <property type="match status" value="1"/>
</dbReference>
<dbReference type="InterPro" id="IPR036457">
    <property type="entry name" value="PPM-type-like_dom_sf"/>
</dbReference>
<dbReference type="InterPro" id="IPR003594">
    <property type="entry name" value="HATPase_dom"/>
</dbReference>
<protein>
    <submittedName>
        <fullName evidence="2">Anti-sigma regulatory factor</fullName>
    </submittedName>
</protein>
<name>A0A2G7T109_9FLAO</name>
<dbReference type="InterPro" id="IPR001932">
    <property type="entry name" value="PPM-type_phosphatase-like_dom"/>
</dbReference>
<dbReference type="SUPFAM" id="SSF55874">
    <property type="entry name" value="ATPase domain of HSP90 chaperone/DNA topoisomerase II/histidine kinase"/>
    <property type="match status" value="1"/>
</dbReference>
<organism evidence="2">
    <name type="scientific">Chryseobacterium sp. B5</name>
    <dbReference type="NCBI Taxonomy" id="2050562"/>
    <lineage>
        <taxon>Bacteria</taxon>
        <taxon>Pseudomonadati</taxon>
        <taxon>Bacteroidota</taxon>
        <taxon>Flavobacteriia</taxon>
        <taxon>Flavobacteriales</taxon>
        <taxon>Weeksellaceae</taxon>
        <taxon>Chryseobacterium group</taxon>
        <taxon>Chryseobacterium</taxon>
    </lineage>
</organism>
<evidence type="ECO:0000313" key="2">
    <source>
        <dbReference type="EMBL" id="PII32787.1"/>
    </source>
</evidence>
<dbReference type="EMBL" id="PEKC01000162">
    <property type="protein sequence ID" value="PII32787.1"/>
    <property type="molecule type" value="Genomic_DNA"/>
</dbReference>
<dbReference type="InterPro" id="IPR039248">
    <property type="entry name" value="Ptase_RsbX"/>
</dbReference>
<dbReference type="SMART" id="SM00331">
    <property type="entry name" value="PP2C_SIG"/>
    <property type="match status" value="1"/>
</dbReference>
<dbReference type="Pfam" id="PF13581">
    <property type="entry name" value="HATPase_c_2"/>
    <property type="match status" value="1"/>
</dbReference>
<sequence length="351" mass="36392">MEVIRGWTHRSFPIGDASRVGEVRRHVVALASDMGWGDEDMGRSGLVATELATNLVRHARDAEIWIAARPPLHDIEIICVDRGPGIEDIATAMQDGVSTGSGSPGTGLGAISRVADDFFVVSEAAGTVSLARLREGRTAPSALSLRMGAVCLAVAPETISGDAWAVRSGAGLAEVLVADGLGHGPLAGEAARAAVDVFASQNWNGNGNENRNGGADAAMPLDEFVAQAHAALRGTRGAALLAVRFGAQAVHSCGAGNISGRLFNGVASLSLSSQHGTAGVQISRPRVADCSSLDHGVLVLHSDGVSARWKHEDYAGLLGRDPGLLAACLLWHNTRSRDDATVVVLKAEEEQ</sequence>
<dbReference type="Gene3D" id="3.30.565.10">
    <property type="entry name" value="Histidine kinase-like ATPase, C-terminal domain"/>
    <property type="match status" value="1"/>
</dbReference>
<gene>
    <name evidence="2" type="ORF">CTI11_25255</name>
</gene>
<dbReference type="InterPro" id="IPR036890">
    <property type="entry name" value="HATPase_C_sf"/>
</dbReference>
<comment type="caution">
    <text evidence="2">The sequence shown here is derived from an EMBL/GenBank/DDBJ whole genome shotgun (WGS) entry which is preliminary data.</text>
</comment>
<dbReference type="Gene3D" id="3.60.40.10">
    <property type="entry name" value="PPM-type phosphatase domain"/>
    <property type="match status" value="1"/>
</dbReference>
<dbReference type="PANTHER" id="PTHR35801:SF1">
    <property type="entry name" value="PHOSPHOSERINE PHOSPHATASE RSBX"/>
    <property type="match status" value="1"/>
</dbReference>
<reference evidence="2" key="1">
    <citation type="submission" date="2017-10" db="EMBL/GenBank/DDBJ databases">
        <title>Chryseobacterium sp. B5 is a hydrocarbonoclastic and plant growth promoting bacterium.</title>
        <authorList>
            <person name="Thijs S."/>
            <person name="Gkorezis P."/>
            <person name="Van Hamme J."/>
        </authorList>
    </citation>
    <scope>NUCLEOTIDE SEQUENCE</scope>
    <source>
        <strain evidence="2">B5</strain>
    </source>
</reference>
<dbReference type="PANTHER" id="PTHR35801">
    <property type="entry name" value="PHOSPHOSERINE PHOSPHATASE RSBX"/>
    <property type="match status" value="1"/>
</dbReference>
<evidence type="ECO:0000259" key="1">
    <source>
        <dbReference type="SMART" id="SM00331"/>
    </source>
</evidence>
<proteinExistence type="predicted"/>
<accession>A0A2G7T109</accession>
<feature type="domain" description="PPM-type phosphatase" evidence="1">
    <location>
        <begin position="159"/>
        <end position="347"/>
    </location>
</feature>